<dbReference type="InterPro" id="IPR011673">
    <property type="entry name" value="DUF1615"/>
</dbReference>
<dbReference type="Proteomes" id="UP000318212">
    <property type="component" value="Unassembled WGS sequence"/>
</dbReference>
<keyword evidence="2" id="KW-1185">Reference proteome</keyword>
<evidence type="ECO:0000313" key="2">
    <source>
        <dbReference type="Proteomes" id="UP000318212"/>
    </source>
</evidence>
<protein>
    <submittedName>
        <fullName evidence="1">DUF1615 family protein</fullName>
    </submittedName>
</protein>
<proteinExistence type="predicted"/>
<dbReference type="OrthoDB" id="596976at2"/>
<dbReference type="RefSeq" id="WP_141518391.1">
    <property type="nucleotide sequence ID" value="NZ_VICE01000084.1"/>
</dbReference>
<gene>
    <name evidence="1" type="ORF">FKV25_08630</name>
</gene>
<reference evidence="1 2" key="1">
    <citation type="submission" date="2019-06" db="EMBL/GenBank/DDBJ databases">
        <title>Lysobacter alkalisoli sp. nov. isolated from saline soil.</title>
        <authorList>
            <person name="Sun J.-Q."/>
            <person name="Xu L."/>
        </authorList>
    </citation>
    <scope>NUCLEOTIDE SEQUENCE [LARGE SCALE GENOMIC DNA]</scope>
    <source>
        <strain evidence="1 2">JCM 31130</strain>
    </source>
</reference>
<accession>A0A508ADK2</accession>
<sequence length="93" mass="10588">PGSTERAVRVLGPRLGLDDRAIRRALERGDRLEFEDEDLYRGVFALAEQARGGPLPRAVLPGIKLESPKITRELTTAWFANRVDTRWRQCMAR</sequence>
<evidence type="ECO:0000313" key="1">
    <source>
        <dbReference type="EMBL" id="TQD45135.1"/>
    </source>
</evidence>
<comment type="caution">
    <text evidence="1">The sequence shown here is derived from an EMBL/GenBank/DDBJ whole genome shotgun (WGS) entry which is preliminary data.</text>
</comment>
<dbReference type="AlphaFoldDB" id="A0A508ADK2"/>
<dbReference type="Pfam" id="PF07759">
    <property type="entry name" value="DUF1615"/>
    <property type="match status" value="1"/>
</dbReference>
<name>A0A508ADK2_9GAMM</name>
<organism evidence="1 2">
    <name type="scientific">Marilutibacter aestuarii</name>
    <dbReference type="NCBI Taxonomy" id="1706195"/>
    <lineage>
        <taxon>Bacteria</taxon>
        <taxon>Pseudomonadati</taxon>
        <taxon>Pseudomonadota</taxon>
        <taxon>Gammaproteobacteria</taxon>
        <taxon>Lysobacterales</taxon>
        <taxon>Lysobacteraceae</taxon>
        <taxon>Marilutibacter</taxon>
    </lineage>
</organism>
<feature type="non-terminal residue" evidence="1">
    <location>
        <position position="1"/>
    </location>
</feature>
<dbReference type="EMBL" id="VICE01000084">
    <property type="protein sequence ID" value="TQD45135.1"/>
    <property type="molecule type" value="Genomic_DNA"/>
</dbReference>